<dbReference type="SUPFAM" id="SSF51197">
    <property type="entry name" value="Clavaminate synthase-like"/>
    <property type="match status" value="1"/>
</dbReference>
<dbReference type="InParanoid" id="G0QRQ7"/>
<dbReference type="PANTHER" id="PTHR48420:SF1">
    <property type="entry name" value="NON-HAEM DIOXYGENASE N-TERMINAL DOMAIN-CONTAINING PROTEIN"/>
    <property type="match status" value="1"/>
</dbReference>
<name>G0QRQ7_ICHMU</name>
<evidence type="ECO:0000313" key="1">
    <source>
        <dbReference type="EMBL" id="EGR32096.1"/>
    </source>
</evidence>
<dbReference type="Gene3D" id="2.60.120.330">
    <property type="entry name" value="B-lactam Antibiotic, Isopenicillin N Synthase, Chain"/>
    <property type="match status" value="1"/>
</dbReference>
<dbReference type="GeneID" id="14908249"/>
<accession>G0QRQ7</accession>
<dbReference type="OrthoDB" id="407774at2759"/>
<dbReference type="AlphaFoldDB" id="G0QRQ7"/>
<evidence type="ECO:0008006" key="3">
    <source>
        <dbReference type="Google" id="ProtNLM"/>
    </source>
</evidence>
<dbReference type="STRING" id="857967.G0QRQ7"/>
<dbReference type="OMA" id="ANCAFYT"/>
<dbReference type="PANTHER" id="PTHR48420">
    <property type="entry name" value="NON-HAEM DIOXYGENASE N-TERMINAL DOMAIN-CONTAINING PROTEIN"/>
    <property type="match status" value="1"/>
</dbReference>
<dbReference type="Proteomes" id="UP000008983">
    <property type="component" value="Unassembled WGS sequence"/>
</dbReference>
<evidence type="ECO:0000313" key="2">
    <source>
        <dbReference type="Proteomes" id="UP000008983"/>
    </source>
</evidence>
<dbReference type="eggNOG" id="ENOG502QRGK">
    <property type="taxonomic scope" value="Eukaryota"/>
</dbReference>
<dbReference type="InterPro" id="IPR027443">
    <property type="entry name" value="IPNS-like_sf"/>
</dbReference>
<dbReference type="EMBL" id="GL983798">
    <property type="protein sequence ID" value="EGR32096.1"/>
    <property type="molecule type" value="Genomic_DNA"/>
</dbReference>
<dbReference type="RefSeq" id="XP_004035582.1">
    <property type="nucleotide sequence ID" value="XM_004035534.1"/>
</dbReference>
<protein>
    <recommendedName>
        <fullName evidence="3">Non-haem dioxygenase N-terminal domain-containing protein</fullName>
    </recommendedName>
</protein>
<gene>
    <name evidence="1" type="ORF">IMG5_097100</name>
</gene>
<keyword evidence="2" id="KW-1185">Reference proteome</keyword>
<organism evidence="1 2">
    <name type="scientific">Ichthyophthirius multifiliis</name>
    <name type="common">White spot disease agent</name>
    <name type="synonym">Ich</name>
    <dbReference type="NCBI Taxonomy" id="5932"/>
    <lineage>
        <taxon>Eukaryota</taxon>
        <taxon>Sar</taxon>
        <taxon>Alveolata</taxon>
        <taxon>Ciliophora</taxon>
        <taxon>Intramacronucleata</taxon>
        <taxon>Oligohymenophorea</taxon>
        <taxon>Hymenostomatida</taxon>
        <taxon>Ophryoglenina</taxon>
        <taxon>Ichthyophthirius</taxon>
    </lineage>
</organism>
<reference evidence="1 2" key="1">
    <citation type="submission" date="2011-07" db="EMBL/GenBank/DDBJ databases">
        <authorList>
            <person name="Coyne R."/>
            <person name="Brami D."/>
            <person name="Johnson J."/>
            <person name="Hostetler J."/>
            <person name="Hannick L."/>
            <person name="Clark T."/>
            <person name="Cassidy-Hanley D."/>
            <person name="Inman J."/>
        </authorList>
    </citation>
    <scope>NUCLEOTIDE SEQUENCE [LARGE SCALE GENOMIC DNA]</scope>
    <source>
        <strain evidence="1 2">G5</strain>
    </source>
</reference>
<proteinExistence type="predicted"/>
<sequence>MNTFEKAPIVIFDYEDLKNRESILYEKIDKAFGPHGIGLCLVSNVPDYEKYRTALLPQANILANLPKEELDKLTKPEMYYFSGWSHGKEQFKGRIDYTKGSYYAFVREDEPIKELLEDTKKQGGVIVRNVWPQNNIIENFEKNFKNLGNLMCDVGSLLGYHLDKYIKHKQPNYIDGTIEKIIKEGNQHVGRLLHYFSCKEKKTIQDDWCGWHNDFSVVTGLASAMYFDEKGNLLPNYDVENDGGLFVKNRFSEQQKAFIPNNCLGFQIGEVVQILSGGILEATPHCVVRGENSVQDGACRNNYVCFISPNQEFQMKVPDESLIDKVANMEGYYVSKLKDRWKNNMPYGIFSSNSSKSIRY</sequence>